<feature type="coiled-coil region" evidence="1">
    <location>
        <begin position="150"/>
        <end position="184"/>
    </location>
</feature>
<gene>
    <name evidence="2" type="ORF">PSON_ATCC_30995.1.T1810081</name>
</gene>
<feature type="coiled-coil region" evidence="1">
    <location>
        <begin position="86"/>
        <end position="113"/>
    </location>
</feature>
<sequence length="530" mass="62454">MIFCDDHPSNPIVFICTGNHNCKRKLCAQCQFEHKVASNKDFIPAQLFQKIIEEKIDQVKNHPKSLQDRIKKDFKSFIGETINILKIQLDIIIEQILQKFEQLEKEDQRYSNIFESGIHLLELSQQDLDFIIGILNNQLERWLIYKDNYCIQLNNTIKNFKKDAENYHQQINLVQEKIASMENQKCQGLKKFFTILQKTEFQISYSKDIKIIYQQDGEILKIDEIEIYQNKPESIINLEQIKHLTWKGQLDKNQKKVGNWYPLWKGETINAGGNYGDDGKKIGDWVELIDNFWDQAQVFEIGKYQNNYKCGIWDIIKNQKKIGGGEYIKNGIKNGNWTQLDNNYYEGKKVVYNGKYLDGKKCQKWNIILDGECIGGGSYDDDGQKDGEWRELHFNFNELIKLLFFRNNRITEIGIYKNGKKVGKWEIKNEGNQIMSKKLQLFFSGEGTFDQCGLKNGNWVELHDYYSVQNQITYLGEYRNGKKCNRWDTKFKIEEEVVQEEIIGEDIIIYMNRKIKIGQNCMIILIILHR</sequence>
<dbReference type="AlphaFoldDB" id="A0A8S1RM91"/>
<accession>A0A8S1RM91</accession>
<evidence type="ECO:0000256" key="1">
    <source>
        <dbReference type="SAM" id="Coils"/>
    </source>
</evidence>
<protein>
    <submittedName>
        <fullName evidence="2">Uncharacterized protein</fullName>
    </submittedName>
</protein>
<keyword evidence="3" id="KW-1185">Reference proteome</keyword>
<proteinExistence type="predicted"/>
<comment type="caution">
    <text evidence="2">The sequence shown here is derived from an EMBL/GenBank/DDBJ whole genome shotgun (WGS) entry which is preliminary data.</text>
</comment>
<dbReference type="Proteomes" id="UP000692954">
    <property type="component" value="Unassembled WGS sequence"/>
</dbReference>
<keyword evidence="1" id="KW-0175">Coiled coil</keyword>
<dbReference type="PANTHER" id="PTHR33706">
    <property type="entry name" value="MORN VARIANT REPEAT PROTEIN"/>
    <property type="match status" value="1"/>
</dbReference>
<reference evidence="2" key="1">
    <citation type="submission" date="2021-01" db="EMBL/GenBank/DDBJ databases">
        <authorList>
            <consortium name="Genoscope - CEA"/>
            <person name="William W."/>
        </authorList>
    </citation>
    <scope>NUCLEOTIDE SEQUENCE</scope>
</reference>
<dbReference type="EMBL" id="CAJJDN010000181">
    <property type="protein sequence ID" value="CAD8127954.1"/>
    <property type="molecule type" value="Genomic_DNA"/>
</dbReference>
<evidence type="ECO:0000313" key="2">
    <source>
        <dbReference type="EMBL" id="CAD8127954.1"/>
    </source>
</evidence>
<name>A0A8S1RM91_9CILI</name>
<evidence type="ECO:0000313" key="3">
    <source>
        <dbReference type="Proteomes" id="UP000692954"/>
    </source>
</evidence>
<organism evidence="2 3">
    <name type="scientific">Paramecium sonneborni</name>
    <dbReference type="NCBI Taxonomy" id="65129"/>
    <lineage>
        <taxon>Eukaryota</taxon>
        <taxon>Sar</taxon>
        <taxon>Alveolata</taxon>
        <taxon>Ciliophora</taxon>
        <taxon>Intramacronucleata</taxon>
        <taxon>Oligohymenophorea</taxon>
        <taxon>Peniculida</taxon>
        <taxon>Parameciidae</taxon>
        <taxon>Paramecium</taxon>
    </lineage>
</organism>
<dbReference type="PANTHER" id="PTHR33706:SF1">
    <property type="entry name" value="TPR REPEAT PROTEIN"/>
    <property type="match status" value="1"/>
</dbReference>